<dbReference type="HOGENOM" id="CLU_1718743_0_0_7"/>
<reference evidence="2" key="1">
    <citation type="journal article" date="2013" name="ISME J.">
        <title>A small predatory core genome in the divergent marine Bacteriovorax marinus SJ and the terrestrial Bdellovibrio bacteriovorus.</title>
        <authorList>
            <person name="Crossman L.C."/>
            <person name="Chen H."/>
            <person name="Cerdeno-Tarraga A.M."/>
            <person name="Brooks K."/>
            <person name="Quail M.A."/>
            <person name="Pineiro S.A."/>
            <person name="Hobley L."/>
            <person name="Sockett R.E."/>
            <person name="Bentley S.D."/>
            <person name="Parkhill J."/>
            <person name="Williams H.N."/>
            <person name="Stine O.C."/>
        </authorList>
    </citation>
    <scope>NUCLEOTIDE SEQUENCE [LARGE SCALE GENOMIC DNA]</scope>
    <source>
        <strain evidence="2">ATCC BAA-682 / DSM 15412 / SJ</strain>
    </source>
</reference>
<gene>
    <name evidence="1" type="ordered locus">BMS_1978</name>
</gene>
<dbReference type="PATRIC" id="fig|862908.3.peg.1877"/>
<dbReference type="OrthoDB" id="5292778at2"/>
<dbReference type="KEGG" id="bmx:BMS_1978"/>
<dbReference type="STRING" id="862908.BMS_1978"/>
<proteinExistence type="predicted"/>
<sequence>MKYLVTLLILFSANTKATRFEIIDSCKSTPIFSTVVTDSYQSIGELSLNVLGQNNIPNLASDYGISQIYNSPIGLDAMEVLSDTMMRSHGWCYSVDGMLPEVLMNEYTLTGKEKVITWFMGYSTYIGNPMTGEAVWEGQCIPSYSLEAAPFPDLCN</sequence>
<keyword evidence="2" id="KW-1185">Reference proteome</keyword>
<accession>E1X2M6</accession>
<protein>
    <recommendedName>
        <fullName evidence="3">DUF4430 domain-containing protein</fullName>
    </recommendedName>
</protein>
<name>E1X2M6_HALMS</name>
<dbReference type="Proteomes" id="UP000008963">
    <property type="component" value="Chromosome"/>
</dbReference>
<dbReference type="EMBL" id="FQ312005">
    <property type="protein sequence ID" value="CBW26793.1"/>
    <property type="molecule type" value="Genomic_DNA"/>
</dbReference>
<evidence type="ECO:0008006" key="3">
    <source>
        <dbReference type="Google" id="ProtNLM"/>
    </source>
</evidence>
<evidence type="ECO:0000313" key="1">
    <source>
        <dbReference type="EMBL" id="CBW26793.1"/>
    </source>
</evidence>
<dbReference type="AlphaFoldDB" id="E1X2M6"/>
<dbReference type="RefSeq" id="WP_014244574.1">
    <property type="nucleotide sequence ID" value="NC_016620.1"/>
</dbReference>
<evidence type="ECO:0000313" key="2">
    <source>
        <dbReference type="Proteomes" id="UP000008963"/>
    </source>
</evidence>
<organism evidence="1 2">
    <name type="scientific">Halobacteriovorax marinus (strain ATCC BAA-682 / DSM 15412 / SJ)</name>
    <name type="common">Bacteriovorax marinus</name>
    <dbReference type="NCBI Taxonomy" id="862908"/>
    <lineage>
        <taxon>Bacteria</taxon>
        <taxon>Pseudomonadati</taxon>
        <taxon>Bdellovibrionota</taxon>
        <taxon>Bacteriovoracia</taxon>
        <taxon>Bacteriovoracales</taxon>
        <taxon>Halobacteriovoraceae</taxon>
        <taxon>Halobacteriovorax</taxon>
    </lineage>
</organism>